<feature type="signal peptide" evidence="2">
    <location>
        <begin position="1"/>
        <end position="22"/>
    </location>
</feature>
<feature type="domain" description="VPDSG-CTERM protein sorting" evidence="3">
    <location>
        <begin position="157"/>
        <end position="182"/>
    </location>
</feature>
<keyword evidence="1" id="KW-1133">Transmembrane helix</keyword>
<dbReference type="RefSeq" id="WP_200354755.1">
    <property type="nucleotide sequence ID" value="NZ_JAENIL010000010.1"/>
</dbReference>
<keyword evidence="1" id="KW-0812">Transmembrane</keyword>
<dbReference type="Proteomes" id="UP000617628">
    <property type="component" value="Unassembled WGS sequence"/>
</dbReference>
<feature type="chain" id="PRO_5038095773" evidence="2">
    <location>
        <begin position="23"/>
        <end position="184"/>
    </location>
</feature>
<gene>
    <name evidence="4" type="ORF">JIN87_06630</name>
</gene>
<dbReference type="NCBIfam" id="TIGR03778">
    <property type="entry name" value="VPDSG_CTERM"/>
    <property type="match status" value="1"/>
</dbReference>
<evidence type="ECO:0000256" key="2">
    <source>
        <dbReference type="SAM" id="SignalP"/>
    </source>
</evidence>
<feature type="transmembrane region" description="Helical" evidence="1">
    <location>
        <begin position="161"/>
        <end position="178"/>
    </location>
</feature>
<protein>
    <submittedName>
        <fullName evidence="4">VPDSG-CTERM sorting domain-containing protein</fullName>
    </submittedName>
</protein>
<sequence length="184" mass="19267">MKIKTILGAIAALCFAATNASAVNIYLNESSAPGKVHYDLGGGLFATLIGLQTDAPSLDGVVVEHADLVAAAGGGSVSFYYAAGNALSVMFDNVVEFTPFVQDELSEVGYKKTSAWDSLWIVYDGNLVVSDSSGTNTISTVDPQQAPVIRENPFAKPVPDTGATLMMLGLSFLGLVGARKRFAR</sequence>
<keyword evidence="5" id="KW-1185">Reference proteome</keyword>
<keyword evidence="2" id="KW-0732">Signal</keyword>
<evidence type="ECO:0000313" key="4">
    <source>
        <dbReference type="EMBL" id="MBK1876538.1"/>
    </source>
</evidence>
<accession>A0A934RU96</accession>
<evidence type="ECO:0000256" key="1">
    <source>
        <dbReference type="SAM" id="Phobius"/>
    </source>
</evidence>
<organism evidence="4 5">
    <name type="scientific">Pelagicoccus mobilis</name>
    <dbReference type="NCBI Taxonomy" id="415221"/>
    <lineage>
        <taxon>Bacteria</taxon>
        <taxon>Pseudomonadati</taxon>
        <taxon>Verrucomicrobiota</taxon>
        <taxon>Opitutia</taxon>
        <taxon>Puniceicoccales</taxon>
        <taxon>Pelagicoccaceae</taxon>
        <taxon>Pelagicoccus</taxon>
    </lineage>
</organism>
<evidence type="ECO:0000259" key="3">
    <source>
        <dbReference type="Pfam" id="PF18205"/>
    </source>
</evidence>
<dbReference type="AlphaFoldDB" id="A0A934RU96"/>
<keyword evidence="1" id="KW-0472">Membrane</keyword>
<reference evidence="4" key="1">
    <citation type="submission" date="2021-01" db="EMBL/GenBank/DDBJ databases">
        <title>Modified the classification status of verrucomicrobia.</title>
        <authorList>
            <person name="Feng X."/>
        </authorList>
    </citation>
    <scope>NUCLEOTIDE SEQUENCE</scope>
    <source>
        <strain evidence="4">KCTC 13126</strain>
    </source>
</reference>
<proteinExistence type="predicted"/>
<dbReference type="EMBL" id="JAENIL010000010">
    <property type="protein sequence ID" value="MBK1876538.1"/>
    <property type="molecule type" value="Genomic_DNA"/>
</dbReference>
<dbReference type="Pfam" id="PF18205">
    <property type="entry name" value="VPDSG-CTERM"/>
    <property type="match status" value="1"/>
</dbReference>
<dbReference type="InterPro" id="IPR022288">
    <property type="entry name" value="VPDSG_CTERM"/>
</dbReference>
<evidence type="ECO:0000313" key="5">
    <source>
        <dbReference type="Proteomes" id="UP000617628"/>
    </source>
</evidence>
<comment type="caution">
    <text evidence="4">The sequence shown here is derived from an EMBL/GenBank/DDBJ whole genome shotgun (WGS) entry which is preliminary data.</text>
</comment>
<name>A0A934RU96_9BACT</name>